<accession>A0ABS7QNB5</accession>
<feature type="region of interest" description="Disordered" evidence="1">
    <location>
        <begin position="80"/>
        <end position="102"/>
    </location>
</feature>
<evidence type="ECO:0000256" key="1">
    <source>
        <dbReference type="SAM" id="MobiDB-lite"/>
    </source>
</evidence>
<evidence type="ECO:0000313" key="3">
    <source>
        <dbReference type="Proteomes" id="UP001198565"/>
    </source>
</evidence>
<protein>
    <submittedName>
        <fullName evidence="2">Uncharacterized protein</fullName>
    </submittedName>
</protein>
<dbReference type="RefSeq" id="WP_222975206.1">
    <property type="nucleotide sequence ID" value="NZ_JAINVZ010000003.1"/>
</dbReference>
<comment type="caution">
    <text evidence="2">The sequence shown here is derived from an EMBL/GenBank/DDBJ whole genome shotgun (WGS) entry which is preliminary data.</text>
</comment>
<organism evidence="2 3">
    <name type="scientific">Streptantibioticus parmotrematis</name>
    <dbReference type="NCBI Taxonomy" id="2873249"/>
    <lineage>
        <taxon>Bacteria</taxon>
        <taxon>Bacillati</taxon>
        <taxon>Actinomycetota</taxon>
        <taxon>Actinomycetes</taxon>
        <taxon>Kitasatosporales</taxon>
        <taxon>Streptomycetaceae</taxon>
        <taxon>Streptantibioticus</taxon>
    </lineage>
</organism>
<dbReference type="EMBL" id="JAINVZ010000003">
    <property type="protein sequence ID" value="MBY8884650.1"/>
    <property type="molecule type" value="Genomic_DNA"/>
</dbReference>
<dbReference type="Proteomes" id="UP001198565">
    <property type="component" value="Unassembled WGS sequence"/>
</dbReference>
<gene>
    <name evidence="2" type="ORF">K7472_07295</name>
</gene>
<feature type="compositionally biased region" description="Basic and acidic residues" evidence="1">
    <location>
        <begin position="1"/>
        <end position="27"/>
    </location>
</feature>
<evidence type="ECO:0000313" key="2">
    <source>
        <dbReference type="EMBL" id="MBY8884650.1"/>
    </source>
</evidence>
<name>A0ABS7QNB5_9ACTN</name>
<proteinExistence type="predicted"/>
<feature type="region of interest" description="Disordered" evidence="1">
    <location>
        <begin position="1"/>
        <end position="34"/>
    </location>
</feature>
<sequence>MTEAVPERPGDEIPVPPEREGDAEAPRDAGPAPLGVVLAPTGSAEVDAALERLADADDLPTGSHVEVYEDVHTRLRDALTALDAAPGPPGPRESAATYDDRS</sequence>
<reference evidence="2 3" key="1">
    <citation type="submission" date="2021-08" db="EMBL/GenBank/DDBJ databases">
        <title>Streptomyces sp. PTM05 isolated from lichen.</title>
        <authorList>
            <person name="Somphong A."/>
            <person name="Phongsopitanun W."/>
            <person name="Tanasupawat S."/>
        </authorList>
    </citation>
    <scope>NUCLEOTIDE SEQUENCE [LARGE SCALE GENOMIC DNA]</scope>
    <source>
        <strain evidence="2 3">Ptm05</strain>
    </source>
</reference>
<keyword evidence="3" id="KW-1185">Reference proteome</keyword>